<feature type="region of interest" description="Disordered" evidence="1">
    <location>
        <begin position="259"/>
        <end position="299"/>
    </location>
</feature>
<evidence type="ECO:0000256" key="1">
    <source>
        <dbReference type="SAM" id="MobiDB-lite"/>
    </source>
</evidence>
<feature type="compositionally biased region" description="Basic and acidic residues" evidence="1">
    <location>
        <begin position="10"/>
        <end position="21"/>
    </location>
</feature>
<dbReference type="KEGG" id="ela:UCREL1_11641"/>
<dbReference type="AlphaFoldDB" id="M7SB78"/>
<name>M7SB78_EUTLA</name>
<feature type="compositionally biased region" description="Basic and acidic residues" evidence="1">
    <location>
        <begin position="200"/>
        <end position="218"/>
    </location>
</feature>
<dbReference type="GO" id="GO:0030515">
    <property type="term" value="F:snoRNA binding"/>
    <property type="evidence" value="ECO:0007669"/>
    <property type="project" value="InterPro"/>
</dbReference>
<evidence type="ECO:0000313" key="3">
    <source>
        <dbReference type="Proteomes" id="UP000012174"/>
    </source>
</evidence>
<organism evidence="2 3">
    <name type="scientific">Eutypa lata (strain UCR-EL1)</name>
    <name type="common">Grapevine dieback disease fungus</name>
    <name type="synonym">Eutypa armeniacae</name>
    <dbReference type="NCBI Taxonomy" id="1287681"/>
    <lineage>
        <taxon>Eukaryota</taxon>
        <taxon>Fungi</taxon>
        <taxon>Dikarya</taxon>
        <taxon>Ascomycota</taxon>
        <taxon>Pezizomycotina</taxon>
        <taxon>Sordariomycetes</taxon>
        <taxon>Xylariomycetidae</taxon>
        <taxon>Xylariales</taxon>
        <taxon>Diatrypaceae</taxon>
        <taxon>Eutypa</taxon>
    </lineage>
</organism>
<reference evidence="3" key="1">
    <citation type="journal article" date="2013" name="Genome Announc.">
        <title>Draft genome sequence of the grapevine dieback fungus Eutypa lata UCR-EL1.</title>
        <authorList>
            <person name="Blanco-Ulate B."/>
            <person name="Rolshausen P.E."/>
            <person name="Cantu D."/>
        </authorList>
    </citation>
    <scope>NUCLEOTIDE SEQUENCE [LARGE SCALE GENOMIC DNA]</scope>
    <source>
        <strain evidence="3">UCR-EL1</strain>
    </source>
</reference>
<feature type="region of interest" description="Disordered" evidence="1">
    <location>
        <begin position="1"/>
        <end position="245"/>
    </location>
</feature>
<dbReference type="HOGENOM" id="CLU_044746_0_0_1"/>
<dbReference type="EMBL" id="KB707616">
    <property type="protein sequence ID" value="EMR61423.1"/>
    <property type="molecule type" value="Genomic_DNA"/>
</dbReference>
<dbReference type="Proteomes" id="UP000012174">
    <property type="component" value="Unassembled WGS sequence"/>
</dbReference>
<keyword evidence="3" id="KW-1185">Reference proteome</keyword>
<feature type="compositionally biased region" description="Low complexity" evidence="1">
    <location>
        <begin position="150"/>
        <end position="166"/>
    </location>
</feature>
<evidence type="ECO:0000313" key="2">
    <source>
        <dbReference type="EMBL" id="EMR61423.1"/>
    </source>
</evidence>
<feature type="compositionally biased region" description="Acidic residues" evidence="1">
    <location>
        <begin position="167"/>
        <end position="178"/>
    </location>
</feature>
<sequence>MAPVTRTRSKALDKASNEGDGRAASTIEPSSSSSTTTPTTRKRRAIPIHTRDEENATELRMVRTETQLLSGKSKRPRSSSVADSQDGDGYGYGHATLEPQSASKQLEEEASQRLASQSVEPDLELSPQGNKKETKSNHVVFGDDDDVDKYVAAAAAKTSKQAPEPAAQEDAEDSDEAPEAISTKAAAKETLESAKALADATEKKTILEKRKRQERDNLYKQQAQKRKRVSEQVEAEGEVAATAGRRRAEKLKLPSVLPAEFLTDSSSESEGEDEDDAALPRRVVKKPKKTNFEDRTPRDQVVGSTVYRVVAKQGDKKLAPKMHKDTRNVKEDMLRRKRAAVTPNKRKGFFC</sequence>
<feature type="compositionally biased region" description="Low complexity" evidence="1">
    <location>
        <begin position="23"/>
        <end position="39"/>
    </location>
</feature>
<dbReference type="STRING" id="1287681.M7SB78"/>
<feature type="compositionally biased region" description="Acidic residues" evidence="1">
    <location>
        <begin position="267"/>
        <end position="277"/>
    </location>
</feature>
<dbReference type="OrthoDB" id="5245631at2759"/>
<dbReference type="InterPro" id="IPR013268">
    <property type="entry name" value="UTP16"/>
</dbReference>
<gene>
    <name evidence="2" type="ORF">UCREL1_11641</name>
</gene>
<accession>M7SB78</accession>
<dbReference type="GO" id="GO:0006364">
    <property type="term" value="P:rRNA processing"/>
    <property type="evidence" value="ECO:0007669"/>
    <property type="project" value="InterPro"/>
</dbReference>
<proteinExistence type="predicted"/>
<dbReference type="Pfam" id="PF08297">
    <property type="entry name" value="U3_snoRNA_assoc"/>
    <property type="match status" value="1"/>
</dbReference>
<dbReference type="eggNOG" id="ENOG502S51X">
    <property type="taxonomic scope" value="Eukaryota"/>
</dbReference>
<protein>
    <submittedName>
        <fullName evidence="2">Putative sporulation protein</fullName>
    </submittedName>
</protein>